<feature type="transmembrane region" description="Helical" evidence="7">
    <location>
        <begin position="355"/>
        <end position="378"/>
    </location>
</feature>
<protein>
    <submittedName>
        <fullName evidence="8">Ni/Fe-hydrogenase 2 integral membrane subunit HybB</fullName>
    </submittedName>
</protein>
<evidence type="ECO:0000256" key="7">
    <source>
        <dbReference type="SAM" id="Phobius"/>
    </source>
</evidence>
<evidence type="ECO:0000313" key="9">
    <source>
        <dbReference type="Proteomes" id="UP000199602"/>
    </source>
</evidence>
<feature type="transmembrane region" description="Helical" evidence="7">
    <location>
        <begin position="172"/>
        <end position="198"/>
    </location>
</feature>
<proteinExistence type="inferred from homology"/>
<dbReference type="OrthoDB" id="9768158at2"/>
<keyword evidence="5 7" id="KW-1133">Transmembrane helix</keyword>
<keyword evidence="3" id="KW-1003">Cell membrane</keyword>
<comment type="subcellular location">
    <subcellularLocation>
        <location evidence="1">Cell membrane</location>
        <topology evidence="1">Multi-pass membrane protein</topology>
    </subcellularLocation>
</comment>
<feature type="transmembrane region" description="Helical" evidence="7">
    <location>
        <begin position="128"/>
        <end position="151"/>
    </location>
</feature>
<evidence type="ECO:0000256" key="1">
    <source>
        <dbReference type="ARBA" id="ARBA00004651"/>
    </source>
</evidence>
<evidence type="ECO:0000256" key="5">
    <source>
        <dbReference type="ARBA" id="ARBA00022989"/>
    </source>
</evidence>
<keyword evidence="6 7" id="KW-0472">Membrane</keyword>
<evidence type="ECO:0000256" key="3">
    <source>
        <dbReference type="ARBA" id="ARBA00022475"/>
    </source>
</evidence>
<evidence type="ECO:0000256" key="6">
    <source>
        <dbReference type="ARBA" id="ARBA00023136"/>
    </source>
</evidence>
<dbReference type="GO" id="GO:0009061">
    <property type="term" value="P:anaerobic respiration"/>
    <property type="evidence" value="ECO:0007669"/>
    <property type="project" value="TreeGrafter"/>
</dbReference>
<feature type="transmembrane region" description="Helical" evidence="7">
    <location>
        <begin position="12"/>
        <end position="33"/>
    </location>
</feature>
<accession>A0A1H0DJV6</accession>
<reference evidence="8 9" key="1">
    <citation type="submission" date="2016-10" db="EMBL/GenBank/DDBJ databases">
        <authorList>
            <person name="de Groot N.N."/>
        </authorList>
    </citation>
    <scope>NUCLEOTIDE SEQUENCE [LARGE SCALE GENOMIC DNA]</scope>
    <source>
        <strain evidence="8 9">DSM 15269</strain>
    </source>
</reference>
<feature type="transmembrane region" description="Helical" evidence="7">
    <location>
        <begin position="91"/>
        <end position="108"/>
    </location>
</feature>
<name>A0A1H0DJV6_9BACT</name>
<keyword evidence="9" id="KW-1185">Reference proteome</keyword>
<organism evidence="8 9">
    <name type="scientific">Desulfonauticus submarinus</name>
    <dbReference type="NCBI Taxonomy" id="206665"/>
    <lineage>
        <taxon>Bacteria</taxon>
        <taxon>Pseudomonadati</taxon>
        <taxon>Thermodesulfobacteriota</taxon>
        <taxon>Desulfovibrionia</taxon>
        <taxon>Desulfovibrionales</taxon>
        <taxon>Desulfonauticaceae</taxon>
        <taxon>Desulfonauticus</taxon>
    </lineage>
</organism>
<dbReference type="AlphaFoldDB" id="A0A1H0DJV6"/>
<evidence type="ECO:0000256" key="2">
    <source>
        <dbReference type="ARBA" id="ARBA00008929"/>
    </source>
</evidence>
<dbReference type="Proteomes" id="UP000199602">
    <property type="component" value="Unassembled WGS sequence"/>
</dbReference>
<dbReference type="InterPro" id="IPR005614">
    <property type="entry name" value="NrfD-like"/>
</dbReference>
<feature type="transmembrane region" description="Helical" evidence="7">
    <location>
        <begin position="204"/>
        <end position="229"/>
    </location>
</feature>
<dbReference type="RefSeq" id="WP_092065068.1">
    <property type="nucleotide sequence ID" value="NZ_FNIN01000005.1"/>
</dbReference>
<dbReference type="PANTHER" id="PTHR30074:SF4">
    <property type="entry name" value="NI_FE-HYDROGENASE 2 B-TYPE CYTOCHROME SUBUNIT-RELATED"/>
    <property type="match status" value="1"/>
</dbReference>
<dbReference type="EMBL" id="FNIN01000005">
    <property type="protein sequence ID" value="SDN70537.1"/>
    <property type="molecule type" value="Genomic_DNA"/>
</dbReference>
<dbReference type="PANTHER" id="PTHR30074">
    <property type="entry name" value="FORMATE DEHYDROGENASE, NITRATE-INDUCIBLE, CYTOCHROME B556 FDN SUBUNIT"/>
    <property type="match status" value="1"/>
</dbReference>
<dbReference type="InterPro" id="IPR051817">
    <property type="entry name" value="FDH_cytochrome_b556_subunit"/>
</dbReference>
<keyword evidence="4 7" id="KW-0812">Transmembrane</keyword>
<gene>
    <name evidence="8" type="ORF">SAMN04488516_10553</name>
</gene>
<evidence type="ECO:0000256" key="4">
    <source>
        <dbReference type="ARBA" id="ARBA00022692"/>
    </source>
</evidence>
<feature type="transmembrane region" description="Helical" evidence="7">
    <location>
        <begin position="53"/>
        <end position="79"/>
    </location>
</feature>
<feature type="transmembrane region" description="Helical" evidence="7">
    <location>
        <begin position="250"/>
        <end position="267"/>
    </location>
</feature>
<dbReference type="GO" id="GO:0005886">
    <property type="term" value="C:plasma membrane"/>
    <property type="evidence" value="ECO:0007669"/>
    <property type="project" value="UniProtKB-SubCell"/>
</dbReference>
<comment type="similarity">
    <text evidence="2">Belongs to the NrfD family.</text>
</comment>
<dbReference type="Pfam" id="PF03916">
    <property type="entry name" value="NrfD"/>
    <property type="match status" value="1"/>
</dbReference>
<feature type="transmembrane region" description="Helical" evidence="7">
    <location>
        <begin position="287"/>
        <end position="305"/>
    </location>
</feature>
<sequence length="387" mass="42882">MKNKPRPLDVPFWTPGIIVAFILMLAGIVSLLARYTGGLGYVTNLTNSYPWGIWIGIDVASGVALAAGGFTTAFLAHILGKEFYEPVTRPALLTAALGYTFVALGVFVDIGRSWAIWKPIVFQNHTSALFEVAMCVMTYLSVLWIEFIPIVAERYGDKCSLLRALNNSLNKFMWIFIILGVVLSCMHQSSLGTLLLIAPTKLSYLWYTPILPLLFLTSAFAVGYPMVVVETTIATTSLKLSSEMDVLSRLSKIVILLLGIYMALKLGDLIYRGVFFDMFKGTGQSNALLVEVLFGVVIPWFMLLFSKVRNSRRLLFSANLLIVLGVLLNRVNVFITGFKPYFARTAYYPSVGEILVTVGFVAAIFFLYRLFVTLFPVISAPKLGGQR</sequence>
<feature type="transmembrane region" description="Helical" evidence="7">
    <location>
        <begin position="314"/>
        <end position="335"/>
    </location>
</feature>
<evidence type="ECO:0000313" key="8">
    <source>
        <dbReference type="EMBL" id="SDN70537.1"/>
    </source>
</evidence>
<dbReference type="STRING" id="206665.SAMN04488516_10553"/>